<dbReference type="PANTHER" id="PTHR35562:SF2">
    <property type="entry name" value="DNA ENDONUCLEASE SMRA-RELATED"/>
    <property type="match status" value="1"/>
</dbReference>
<reference evidence="3" key="1">
    <citation type="submission" date="2016-10" db="EMBL/GenBank/DDBJ databases">
        <authorList>
            <person name="Varghese N."/>
            <person name="Submissions S."/>
        </authorList>
    </citation>
    <scope>NUCLEOTIDE SEQUENCE [LARGE SCALE GENOMIC DNA]</scope>
    <source>
        <strain evidence="3">DSM 26922</strain>
    </source>
</reference>
<dbReference type="SMART" id="SM00463">
    <property type="entry name" value="SMR"/>
    <property type="match status" value="1"/>
</dbReference>
<dbReference type="PANTHER" id="PTHR35562">
    <property type="entry name" value="DNA ENDONUCLEASE SMRA-RELATED"/>
    <property type="match status" value="1"/>
</dbReference>
<protein>
    <submittedName>
        <fullName evidence="2">DNA-nicking endonuclease, Smr domain</fullName>
    </submittedName>
</protein>
<proteinExistence type="predicted"/>
<dbReference type="RefSeq" id="WP_089946577.1">
    <property type="nucleotide sequence ID" value="NZ_FNOI01000002.1"/>
</dbReference>
<keyword evidence="2" id="KW-0255">Endonuclease</keyword>
<dbReference type="EMBL" id="FNOI01000002">
    <property type="protein sequence ID" value="SDW78746.1"/>
    <property type="molecule type" value="Genomic_DNA"/>
</dbReference>
<dbReference type="PROSITE" id="PS50828">
    <property type="entry name" value="SMR"/>
    <property type="match status" value="1"/>
</dbReference>
<evidence type="ECO:0000259" key="1">
    <source>
        <dbReference type="PROSITE" id="PS50828"/>
    </source>
</evidence>
<gene>
    <name evidence="2" type="ORF">SAMN04488001_1808</name>
</gene>
<dbReference type="GO" id="GO:0004519">
    <property type="term" value="F:endonuclease activity"/>
    <property type="evidence" value="ECO:0007669"/>
    <property type="project" value="UniProtKB-KW"/>
</dbReference>
<dbReference type="Pfam" id="PF01713">
    <property type="entry name" value="Smr"/>
    <property type="match status" value="1"/>
</dbReference>
<dbReference type="SUPFAM" id="SSF160443">
    <property type="entry name" value="SMR domain-like"/>
    <property type="match status" value="1"/>
</dbReference>
<evidence type="ECO:0000313" key="2">
    <source>
        <dbReference type="EMBL" id="SDW78746.1"/>
    </source>
</evidence>
<keyword evidence="3" id="KW-1185">Reference proteome</keyword>
<dbReference type="AlphaFoldDB" id="A0A1H2WE40"/>
<evidence type="ECO:0000313" key="3">
    <source>
        <dbReference type="Proteomes" id="UP000199441"/>
    </source>
</evidence>
<dbReference type="Proteomes" id="UP000199441">
    <property type="component" value="Unassembled WGS sequence"/>
</dbReference>
<keyword evidence="2" id="KW-0378">Hydrolase</keyword>
<dbReference type="InterPro" id="IPR036063">
    <property type="entry name" value="Smr_dom_sf"/>
</dbReference>
<name>A0A1H2WE40_9RHOB</name>
<accession>A0A1H2WE40</accession>
<feature type="domain" description="Smr" evidence="1">
    <location>
        <begin position="104"/>
        <end position="194"/>
    </location>
</feature>
<dbReference type="OrthoDB" id="7165597at2"/>
<organism evidence="2 3">
    <name type="scientific">Litoreibacter albidus</name>
    <dbReference type="NCBI Taxonomy" id="670155"/>
    <lineage>
        <taxon>Bacteria</taxon>
        <taxon>Pseudomonadati</taxon>
        <taxon>Pseudomonadota</taxon>
        <taxon>Alphaproteobacteria</taxon>
        <taxon>Rhodobacterales</taxon>
        <taxon>Roseobacteraceae</taxon>
        <taxon>Litoreibacter</taxon>
    </lineage>
</organism>
<dbReference type="Gene3D" id="3.30.1370.110">
    <property type="match status" value="1"/>
</dbReference>
<dbReference type="InterPro" id="IPR002625">
    <property type="entry name" value="Smr_dom"/>
</dbReference>
<keyword evidence="2" id="KW-0540">Nuclease</keyword>
<sequence>MKRGKRNLRPEEQELWARVTETAIPMTVRAKAKLADKPIKTKVPDPVSPRSIKSFKIGERAAAKIPKNNLAPSLDHQLSKAHVAMDKKAFTRLKQGKLSPEARLDLHGMTLEQAHPRLNRFILDAHAQGKRLVLVITGKGKSRDDNGPIPTRLGVLRHQVPQWFQQHPLKPHILQIAQASLKHGGSGAYYVYLRRTR</sequence>
<dbReference type="STRING" id="670155.SAMN04488001_1808"/>